<dbReference type="FunFam" id="3.40.970.10:FF:000001">
    <property type="entry name" value="Ribonuclease H1"/>
    <property type="match status" value="1"/>
</dbReference>
<dbReference type="CDD" id="cd09279">
    <property type="entry name" value="RNase_HI_like"/>
    <property type="match status" value="1"/>
</dbReference>
<proteinExistence type="inferred from homology"/>
<evidence type="ECO:0000256" key="9">
    <source>
        <dbReference type="SAM" id="MobiDB-lite"/>
    </source>
</evidence>
<dbReference type="InterPro" id="IPR002156">
    <property type="entry name" value="RNaseH_domain"/>
</dbReference>
<evidence type="ECO:0000256" key="6">
    <source>
        <dbReference type="ARBA" id="ARBA00022759"/>
    </source>
</evidence>
<dbReference type="PANTHER" id="PTHR46387">
    <property type="entry name" value="POLYNUCLEOTIDYL TRANSFERASE, RIBONUCLEASE H-LIKE SUPERFAMILY PROTEIN"/>
    <property type="match status" value="1"/>
</dbReference>
<comment type="caution">
    <text evidence="11">The sequence shown here is derived from an EMBL/GenBank/DDBJ whole genome shotgun (WGS) entry which is preliminary data.</text>
</comment>
<dbReference type="InterPro" id="IPR011320">
    <property type="entry name" value="RNase_H1_N"/>
</dbReference>
<evidence type="ECO:0000256" key="3">
    <source>
        <dbReference type="ARBA" id="ARBA00012180"/>
    </source>
</evidence>
<keyword evidence="7" id="KW-0378">Hydrolase</keyword>
<evidence type="ECO:0000256" key="4">
    <source>
        <dbReference type="ARBA" id="ARBA00022722"/>
    </source>
</evidence>
<dbReference type="SUPFAM" id="SSF53098">
    <property type="entry name" value="Ribonuclease H-like"/>
    <property type="match status" value="1"/>
</dbReference>
<keyword evidence="6" id="KW-0255">Endonuclease</keyword>
<dbReference type="InterPro" id="IPR009027">
    <property type="entry name" value="Ribosomal_bL9/RNase_H1_N"/>
</dbReference>
<dbReference type="EMBL" id="AGNL01015359">
    <property type="protein sequence ID" value="EJK65946.1"/>
    <property type="molecule type" value="Genomic_DNA"/>
</dbReference>
<evidence type="ECO:0000256" key="8">
    <source>
        <dbReference type="ARBA" id="ARBA00022842"/>
    </source>
</evidence>
<evidence type="ECO:0000256" key="1">
    <source>
        <dbReference type="ARBA" id="ARBA00001946"/>
    </source>
</evidence>
<organism evidence="11 12">
    <name type="scientific">Thalassiosira oceanica</name>
    <name type="common">Marine diatom</name>
    <dbReference type="NCBI Taxonomy" id="159749"/>
    <lineage>
        <taxon>Eukaryota</taxon>
        <taxon>Sar</taxon>
        <taxon>Stramenopiles</taxon>
        <taxon>Ochrophyta</taxon>
        <taxon>Bacillariophyta</taxon>
        <taxon>Coscinodiscophyceae</taxon>
        <taxon>Thalassiosirophycidae</taxon>
        <taxon>Thalassiosirales</taxon>
        <taxon>Thalassiosiraceae</taxon>
        <taxon>Thalassiosira</taxon>
    </lineage>
</organism>
<evidence type="ECO:0000256" key="2">
    <source>
        <dbReference type="ARBA" id="ARBA00005300"/>
    </source>
</evidence>
<dbReference type="AlphaFoldDB" id="K0SY56"/>
<accession>K0SY56</accession>
<dbReference type="InterPro" id="IPR012337">
    <property type="entry name" value="RNaseH-like_sf"/>
</dbReference>
<dbReference type="InterPro" id="IPR036397">
    <property type="entry name" value="RNaseH_sf"/>
</dbReference>
<evidence type="ECO:0000313" key="11">
    <source>
        <dbReference type="EMBL" id="EJK65946.1"/>
    </source>
</evidence>
<dbReference type="OMA" id="RREWNAE"/>
<protein>
    <recommendedName>
        <fullName evidence="3">ribonuclease H</fullName>
        <ecNumber evidence="3">3.1.26.4</ecNumber>
    </recommendedName>
</protein>
<dbReference type="Proteomes" id="UP000266841">
    <property type="component" value="Unassembled WGS sequence"/>
</dbReference>
<dbReference type="PROSITE" id="PS50879">
    <property type="entry name" value="RNASE_H_1"/>
    <property type="match status" value="1"/>
</dbReference>
<feature type="compositionally biased region" description="Basic and acidic residues" evidence="9">
    <location>
        <begin position="76"/>
        <end position="88"/>
    </location>
</feature>
<dbReference type="eggNOG" id="ENOG502S89Z">
    <property type="taxonomic scope" value="Eukaryota"/>
</dbReference>
<dbReference type="EC" id="3.1.26.4" evidence="3"/>
<dbReference type="OrthoDB" id="1938096at2759"/>
<dbReference type="GO" id="GO:0004523">
    <property type="term" value="F:RNA-DNA hybrid ribonuclease activity"/>
    <property type="evidence" value="ECO:0007669"/>
    <property type="project" value="UniProtKB-EC"/>
</dbReference>
<gene>
    <name evidence="11" type="ORF">THAOC_13149</name>
</gene>
<dbReference type="SUPFAM" id="SSF55658">
    <property type="entry name" value="L9 N-domain-like"/>
    <property type="match status" value="1"/>
</dbReference>
<keyword evidence="8" id="KW-0460">Magnesium</keyword>
<dbReference type="GO" id="GO:0046872">
    <property type="term" value="F:metal ion binding"/>
    <property type="evidence" value="ECO:0007669"/>
    <property type="project" value="UniProtKB-KW"/>
</dbReference>
<dbReference type="Pfam" id="PF13456">
    <property type="entry name" value="RVT_3"/>
    <property type="match status" value="1"/>
</dbReference>
<dbReference type="GO" id="GO:0003676">
    <property type="term" value="F:nucleic acid binding"/>
    <property type="evidence" value="ECO:0007669"/>
    <property type="project" value="InterPro"/>
</dbReference>
<reference evidence="11 12" key="1">
    <citation type="journal article" date="2012" name="Genome Biol.">
        <title>Genome and low-iron response of an oceanic diatom adapted to chronic iron limitation.</title>
        <authorList>
            <person name="Lommer M."/>
            <person name="Specht M."/>
            <person name="Roy A.S."/>
            <person name="Kraemer L."/>
            <person name="Andreson R."/>
            <person name="Gutowska M.A."/>
            <person name="Wolf J."/>
            <person name="Bergner S.V."/>
            <person name="Schilhabel M.B."/>
            <person name="Klostermeier U.C."/>
            <person name="Beiko R.G."/>
            <person name="Rosenstiel P."/>
            <person name="Hippler M."/>
            <person name="Laroche J."/>
        </authorList>
    </citation>
    <scope>NUCLEOTIDE SEQUENCE [LARGE SCALE GENOMIC DNA]</scope>
    <source>
        <strain evidence="11 12">CCMP1005</strain>
    </source>
</reference>
<dbReference type="InterPro" id="IPR037056">
    <property type="entry name" value="RNase_H1_N_sf"/>
</dbReference>
<name>K0SY56_THAOC</name>
<feature type="domain" description="RNase H type-1" evidence="10">
    <location>
        <begin position="122"/>
        <end position="281"/>
    </location>
</feature>
<comment type="cofactor">
    <cofactor evidence="1">
        <name>Mg(2+)</name>
        <dbReference type="ChEBI" id="CHEBI:18420"/>
    </cofactor>
</comment>
<sequence>MLFGSAIRMAKSKFYAVAKGRRTGIFGTWADCQAQVNGFRGAVFKSFTLRGDAVKFLEANSLSSATTASSAMPKASRGDSRDVVERQASKRARRMTDGAKGATILETSRLDNPFSSSRNTNVQLEITIFFDGGSRGNPGLSGAGAEVTISDGQGGRRFSIREFCGDKQTNNFAEYTGLVAGLKKARDIIIGLNKETSVTDASLASRLPIFNLRIRGDSKLIIQQQNGSWQCKNANILPLYRKAALLVADLRKLDPRSTVTFEHVYREQNKVADNLANEAMDARRSWTTFTEDGEILTLLKRPPYR</sequence>
<comment type="similarity">
    <text evidence="2">Belongs to the RNase H family.</text>
</comment>
<keyword evidence="12" id="KW-1185">Reference proteome</keyword>
<evidence type="ECO:0000256" key="7">
    <source>
        <dbReference type="ARBA" id="ARBA00022801"/>
    </source>
</evidence>
<keyword evidence="5" id="KW-0479">Metal-binding</keyword>
<evidence type="ECO:0000256" key="5">
    <source>
        <dbReference type="ARBA" id="ARBA00022723"/>
    </source>
</evidence>
<dbReference type="Gene3D" id="3.30.420.10">
    <property type="entry name" value="Ribonuclease H-like superfamily/Ribonuclease H"/>
    <property type="match status" value="1"/>
</dbReference>
<dbReference type="Pfam" id="PF01693">
    <property type="entry name" value="Cauli_VI"/>
    <property type="match status" value="1"/>
</dbReference>
<evidence type="ECO:0000259" key="10">
    <source>
        <dbReference type="PROSITE" id="PS50879"/>
    </source>
</evidence>
<feature type="region of interest" description="Disordered" evidence="9">
    <location>
        <begin position="67"/>
        <end position="98"/>
    </location>
</feature>
<dbReference type="PANTHER" id="PTHR46387:SF2">
    <property type="entry name" value="RIBONUCLEASE HI"/>
    <property type="match status" value="1"/>
</dbReference>
<keyword evidence="4" id="KW-0540">Nuclease</keyword>
<evidence type="ECO:0000313" key="12">
    <source>
        <dbReference type="Proteomes" id="UP000266841"/>
    </source>
</evidence>
<dbReference type="Gene3D" id="3.40.970.10">
    <property type="entry name" value="Ribonuclease H1, N-terminal domain"/>
    <property type="match status" value="1"/>
</dbReference>